<evidence type="ECO:0000313" key="1">
    <source>
        <dbReference type="EMBL" id="QNR24139.1"/>
    </source>
</evidence>
<dbReference type="EMBL" id="CP060139">
    <property type="protein sequence ID" value="QNR24139.1"/>
    <property type="molecule type" value="Genomic_DNA"/>
</dbReference>
<organism evidence="1 2">
    <name type="scientific">Croceimicrobium hydrocarbonivorans</name>
    <dbReference type="NCBI Taxonomy" id="2761580"/>
    <lineage>
        <taxon>Bacteria</taxon>
        <taxon>Pseudomonadati</taxon>
        <taxon>Bacteroidota</taxon>
        <taxon>Flavobacteriia</taxon>
        <taxon>Flavobacteriales</taxon>
        <taxon>Owenweeksiaceae</taxon>
        <taxon>Croceimicrobium</taxon>
    </lineage>
</organism>
<proteinExistence type="predicted"/>
<gene>
    <name evidence="1" type="ORF">H4K34_17480</name>
</gene>
<reference evidence="1 2" key="1">
    <citation type="submission" date="2020-08" db="EMBL/GenBank/DDBJ databases">
        <title>Croceimicrobium hydrocarbonivorans gen. nov., sp. nov., a novel marine bacterium isolated from a bacterial consortium that degrades polyethylene terephthalate.</title>
        <authorList>
            <person name="Liu R."/>
        </authorList>
    </citation>
    <scope>NUCLEOTIDE SEQUENCE [LARGE SCALE GENOMIC DNA]</scope>
    <source>
        <strain evidence="1 2">A20-9</strain>
    </source>
</reference>
<evidence type="ECO:0000313" key="2">
    <source>
        <dbReference type="Proteomes" id="UP000516305"/>
    </source>
</evidence>
<dbReference type="RefSeq" id="WP_210758674.1">
    <property type="nucleotide sequence ID" value="NZ_CP060139.1"/>
</dbReference>
<dbReference type="SUPFAM" id="SSF53756">
    <property type="entry name" value="UDP-Glycosyltransferase/glycogen phosphorylase"/>
    <property type="match status" value="1"/>
</dbReference>
<dbReference type="Proteomes" id="UP000516305">
    <property type="component" value="Chromosome"/>
</dbReference>
<name>A0A7H0VEJ1_9FLAO</name>
<keyword evidence="1" id="KW-0808">Transferase</keyword>
<protein>
    <submittedName>
        <fullName evidence="1">Glycosyl transferase</fullName>
    </submittedName>
</protein>
<dbReference type="GO" id="GO:0016740">
    <property type="term" value="F:transferase activity"/>
    <property type="evidence" value="ECO:0007669"/>
    <property type="project" value="UniProtKB-KW"/>
</dbReference>
<accession>A0A7H0VEJ1</accession>
<dbReference type="AlphaFoldDB" id="A0A7H0VEJ1"/>
<dbReference type="Pfam" id="PF13528">
    <property type="entry name" value="Glyco_trans_1_3"/>
    <property type="match status" value="1"/>
</dbReference>
<dbReference type="KEGG" id="chyd:H4K34_17480"/>
<keyword evidence="2" id="KW-1185">Reference proteome</keyword>
<sequence length="345" mass="39162">MKEHWPPEPRILYAFQGTGNGHASRAAELVPLLKKYARVEVLCSGHNRQLSLDFPVDFQLNGISFSYNSKGGLSYLQTALKANFLRFKKEVKALDLSAYDLVLNDFEPVSAYAAKRQAVKLIALSHQASFLSENSPRPQGKHPIAEWIFKHYAPAKEAMAFHFKRYDNFIHPPVLRREIQDLESINMGHYLVYLPAYSDAVIRNILKQMSNKEWIVFSKECQKTYTDHNLRFEPIQGEAFLKYLATCEGLLCSAGFEAPAEALYLGKKLFVIPIKGQYEQFCNAAALEQMGVPVSKDLNARSLQLLQDWVYQENANPPLEVADPESLVLKLLEQEGLLKNRVLLA</sequence>